<organism evidence="1 2">
    <name type="scientific">Salinibacter ruber</name>
    <dbReference type="NCBI Taxonomy" id="146919"/>
    <lineage>
        <taxon>Bacteria</taxon>
        <taxon>Pseudomonadati</taxon>
        <taxon>Rhodothermota</taxon>
        <taxon>Rhodothermia</taxon>
        <taxon>Rhodothermales</taxon>
        <taxon>Salinibacteraceae</taxon>
        <taxon>Salinibacter</taxon>
    </lineage>
</organism>
<dbReference type="EMBL" id="JANTZM010000007">
    <property type="protein sequence ID" value="MCS4157815.1"/>
    <property type="molecule type" value="Genomic_DNA"/>
</dbReference>
<dbReference type="RefSeq" id="WP_259258344.1">
    <property type="nucleotide sequence ID" value="NZ_JANTZM010000007.1"/>
</dbReference>
<dbReference type="AlphaFoldDB" id="A0AAW5P8S2"/>
<comment type="caution">
    <text evidence="1">The sequence shown here is derived from an EMBL/GenBank/DDBJ whole genome shotgun (WGS) entry which is preliminary data.</text>
</comment>
<gene>
    <name evidence="1" type="ORF">GGP99_001779</name>
</gene>
<dbReference type="Proteomes" id="UP001155110">
    <property type="component" value="Unassembled WGS sequence"/>
</dbReference>
<evidence type="ECO:0000313" key="1">
    <source>
        <dbReference type="EMBL" id="MCS4157815.1"/>
    </source>
</evidence>
<reference evidence="1" key="1">
    <citation type="submission" date="2022-08" db="EMBL/GenBank/DDBJ databases">
        <title>Genomic Encyclopedia of Type Strains, Phase V (KMG-V): Genome sequencing to study the core and pangenomes of soil and plant-associated prokaryotes.</title>
        <authorList>
            <person name="Whitman W."/>
        </authorList>
    </citation>
    <scope>NUCLEOTIDE SEQUENCE</scope>
    <source>
        <strain evidence="1">SP3002</strain>
    </source>
</reference>
<proteinExistence type="predicted"/>
<name>A0AAW5P8S2_9BACT</name>
<evidence type="ECO:0000313" key="2">
    <source>
        <dbReference type="Proteomes" id="UP001155110"/>
    </source>
</evidence>
<accession>A0AAW5P8S2</accession>
<protein>
    <submittedName>
        <fullName evidence="1">Uncharacterized protein</fullName>
    </submittedName>
</protein>
<sequence>MLDILLFAIGGYSVFVTGSVLATIPELMEDLRYINQNTDWLPPAENWADEEMYAFIRSEAEEGRVGWSRFWISFVGYLVNFHIRPDKYVRKIWHDTHVDPLAKTIMLRKIGRQVSDSIRKSLREEEPSSERHSV</sequence>